<accession>D7G6F3</accession>
<keyword evidence="2" id="KW-1185">Reference proteome</keyword>
<evidence type="ECO:0000313" key="1">
    <source>
        <dbReference type="EMBL" id="CBJ27548.1"/>
    </source>
</evidence>
<proteinExistence type="predicted"/>
<sequence>MGGCCIEGSMKLRGGDRLLLLSQVSQDMLGVGEGEAVEEQVRHLAQDPEIRRVIEQANKKDVMVYWRAVMEFKRRCRYFGIPVPDDPYLLDG</sequence>
<dbReference type="EMBL" id="FN649729">
    <property type="protein sequence ID" value="CBJ27548.1"/>
    <property type="molecule type" value="Genomic_DNA"/>
</dbReference>
<dbReference type="InParanoid" id="D7G6F3"/>
<dbReference type="Proteomes" id="UP000002630">
    <property type="component" value="Linkage Group LG04"/>
</dbReference>
<dbReference type="EMBL" id="FN648960">
    <property type="protein sequence ID" value="CBJ27548.1"/>
    <property type="molecule type" value="Genomic_DNA"/>
</dbReference>
<organism evidence="1 2">
    <name type="scientific">Ectocarpus siliculosus</name>
    <name type="common">Brown alga</name>
    <name type="synonym">Conferva siliculosa</name>
    <dbReference type="NCBI Taxonomy" id="2880"/>
    <lineage>
        <taxon>Eukaryota</taxon>
        <taxon>Sar</taxon>
        <taxon>Stramenopiles</taxon>
        <taxon>Ochrophyta</taxon>
        <taxon>PX clade</taxon>
        <taxon>Phaeophyceae</taxon>
        <taxon>Ectocarpales</taxon>
        <taxon>Ectocarpaceae</taxon>
        <taxon>Ectocarpus</taxon>
    </lineage>
</organism>
<reference evidence="1 2" key="1">
    <citation type="journal article" date="2010" name="Nature">
        <title>The Ectocarpus genome and the independent evolution of multicellularity in brown algae.</title>
        <authorList>
            <person name="Cock J.M."/>
            <person name="Sterck L."/>
            <person name="Rouze P."/>
            <person name="Scornet D."/>
            <person name="Allen A.E."/>
            <person name="Amoutzias G."/>
            <person name="Anthouard V."/>
            <person name="Artiguenave F."/>
            <person name="Aury J.M."/>
            <person name="Badger J.H."/>
            <person name="Beszteri B."/>
            <person name="Billiau K."/>
            <person name="Bonnet E."/>
            <person name="Bothwell J.H."/>
            <person name="Bowler C."/>
            <person name="Boyen C."/>
            <person name="Brownlee C."/>
            <person name="Carrano C.J."/>
            <person name="Charrier B."/>
            <person name="Cho G.Y."/>
            <person name="Coelho S.M."/>
            <person name="Collen J."/>
            <person name="Corre E."/>
            <person name="Da Silva C."/>
            <person name="Delage L."/>
            <person name="Delaroque N."/>
            <person name="Dittami S.M."/>
            <person name="Doulbeau S."/>
            <person name="Elias M."/>
            <person name="Farnham G."/>
            <person name="Gachon C.M."/>
            <person name="Gschloessl B."/>
            <person name="Heesch S."/>
            <person name="Jabbari K."/>
            <person name="Jubin C."/>
            <person name="Kawai H."/>
            <person name="Kimura K."/>
            <person name="Kloareg B."/>
            <person name="Kupper F.C."/>
            <person name="Lang D."/>
            <person name="Le Bail A."/>
            <person name="Leblanc C."/>
            <person name="Lerouge P."/>
            <person name="Lohr M."/>
            <person name="Lopez P.J."/>
            <person name="Martens C."/>
            <person name="Maumus F."/>
            <person name="Michel G."/>
            <person name="Miranda-Saavedra D."/>
            <person name="Morales J."/>
            <person name="Moreau H."/>
            <person name="Motomura T."/>
            <person name="Nagasato C."/>
            <person name="Napoli C.A."/>
            <person name="Nelson D.R."/>
            <person name="Nyvall-Collen P."/>
            <person name="Peters A.F."/>
            <person name="Pommier C."/>
            <person name="Potin P."/>
            <person name="Poulain J."/>
            <person name="Quesneville H."/>
            <person name="Read B."/>
            <person name="Rensing S.A."/>
            <person name="Ritter A."/>
            <person name="Rousvoal S."/>
            <person name="Samanta M."/>
            <person name="Samson G."/>
            <person name="Schroeder D.C."/>
            <person name="Segurens B."/>
            <person name="Strittmatter M."/>
            <person name="Tonon T."/>
            <person name="Tregear J.W."/>
            <person name="Valentin K."/>
            <person name="von Dassow P."/>
            <person name="Yamagishi T."/>
            <person name="Van de Peer Y."/>
            <person name="Wincker P."/>
        </authorList>
    </citation>
    <scope>NUCLEOTIDE SEQUENCE [LARGE SCALE GENOMIC DNA]</scope>
    <source>
        <strain evidence="2">Ec32 / CCAP1310/4</strain>
    </source>
</reference>
<protein>
    <submittedName>
        <fullName evidence="1">Uncharacterized protein</fullName>
    </submittedName>
</protein>
<evidence type="ECO:0000313" key="2">
    <source>
        <dbReference type="Proteomes" id="UP000002630"/>
    </source>
</evidence>
<name>D7G6F3_ECTSI</name>
<gene>
    <name evidence="1" type="ORF">Esi_0073_0151</name>
</gene>
<dbReference type="AlphaFoldDB" id="D7G6F3"/>